<proteinExistence type="predicted"/>
<gene>
    <name evidence="1" type="ordered locus">VV1_0005</name>
</gene>
<dbReference type="Proteomes" id="UP000002275">
    <property type="component" value="Chromosome I"/>
</dbReference>
<organism evidence="1 2">
    <name type="scientific">Vibrio vulnificus (strain CMCP6)</name>
    <dbReference type="NCBI Taxonomy" id="216895"/>
    <lineage>
        <taxon>Bacteria</taxon>
        <taxon>Pseudomonadati</taxon>
        <taxon>Pseudomonadota</taxon>
        <taxon>Gammaproteobacteria</taxon>
        <taxon>Vibrionales</taxon>
        <taxon>Vibrionaceae</taxon>
        <taxon>Vibrio</taxon>
    </lineage>
</organism>
<dbReference type="AlphaFoldDB" id="A0A3Q0L113"/>
<reference evidence="2" key="1">
    <citation type="submission" date="2002-12" db="EMBL/GenBank/DDBJ databases">
        <title>Complete genome sequence of Vibrio vulnificus CMCP6.</title>
        <authorList>
            <person name="Rhee J.H."/>
            <person name="Kim S.Y."/>
            <person name="Chung S.S."/>
            <person name="Kim J.J."/>
            <person name="Moon Y.H."/>
            <person name="Jeong H."/>
            <person name="Choy H.E."/>
        </authorList>
    </citation>
    <scope>NUCLEOTIDE SEQUENCE [LARGE SCALE GENOMIC DNA]</scope>
    <source>
        <strain evidence="2">CMCP6</strain>
    </source>
</reference>
<dbReference type="InterPro" id="IPR009057">
    <property type="entry name" value="Homeodomain-like_sf"/>
</dbReference>
<reference evidence="1 2" key="2">
    <citation type="journal article" date="2003" name="Infect. Immun.">
        <title>Characterization and pathogenic significance of Vibrio vulnificus antigens preferentially expressed in septicemic patients.</title>
        <authorList>
            <person name="Kim Y.R."/>
            <person name="Lee S.E."/>
            <person name="Kim C.M."/>
            <person name="Kim S.Y."/>
            <person name="Shin E.K."/>
            <person name="Shin D.H."/>
            <person name="Chung S.S."/>
            <person name="Choy H.E."/>
            <person name="Progulske-Fox A."/>
            <person name="Hillman J.D."/>
            <person name="Handfield M."/>
            <person name="Rhee J.H."/>
        </authorList>
    </citation>
    <scope>NUCLEOTIDE SEQUENCE [LARGE SCALE GENOMIC DNA]</scope>
    <source>
        <strain evidence="1 2">CMCP6</strain>
    </source>
</reference>
<dbReference type="Pfam" id="PF13384">
    <property type="entry name" value="HTH_23"/>
    <property type="match status" value="1"/>
</dbReference>
<dbReference type="EMBL" id="AE016795">
    <property type="protein sequence ID" value="AAO08550.1"/>
    <property type="molecule type" value="Genomic_DNA"/>
</dbReference>
<sequence length="114" mass="13155">MILTLPDRVERRRITKKMHKTKDKDHYRRLNAILLLYQGHSVTTVSKILVSARSSIGRWIHWYTKCGIDGLESSTRGRAATLPFLQIAAVLTALIALNPQSLGYQRSRWDRLVR</sequence>
<protein>
    <submittedName>
        <fullName evidence="1">Transposase and inactivated derivative</fullName>
    </submittedName>
</protein>
<dbReference type="KEGG" id="vvu:VV1_0005"/>
<dbReference type="SUPFAM" id="SSF46689">
    <property type="entry name" value="Homeodomain-like"/>
    <property type="match status" value="1"/>
</dbReference>
<reference evidence="1 2" key="3">
    <citation type="journal article" date="2011" name="Mol. Syst. Biol.">
        <title>Integrative genome-scale metabolic analysis of Vibrio vulnificus for drug targeting and discovery.</title>
        <authorList>
            <person name="Kim H.U."/>
            <person name="Kim S.Y."/>
            <person name="Jeong H."/>
            <person name="Kim T.Y."/>
            <person name="Kim J.J."/>
            <person name="Choy H.E."/>
            <person name="Yi K.Y."/>
            <person name="Rhee J.H."/>
            <person name="Lee S.Y."/>
        </authorList>
    </citation>
    <scope>NUCLEOTIDE SEQUENCE [LARGE SCALE GENOMIC DNA]</scope>
    <source>
        <strain evidence="1 2">CMCP6</strain>
    </source>
</reference>
<evidence type="ECO:0000313" key="2">
    <source>
        <dbReference type="Proteomes" id="UP000002275"/>
    </source>
</evidence>
<name>A0A3Q0L113_VIBVU</name>
<evidence type="ECO:0000313" key="1">
    <source>
        <dbReference type="EMBL" id="AAO08550.1"/>
    </source>
</evidence>
<accession>A0A3Q0L113</accession>